<dbReference type="AlphaFoldDB" id="A0A447I648"/>
<evidence type="ECO:0000313" key="1">
    <source>
        <dbReference type="EMBL" id="VDS02727.1"/>
    </source>
</evidence>
<reference evidence="1" key="1">
    <citation type="submission" date="2018-12" db="EMBL/GenBank/DDBJ databases">
        <authorList>
            <person name="Laville E."/>
        </authorList>
    </citation>
    <scope>NUCLEOTIDE SEQUENCE</scope>
</reference>
<proteinExistence type="predicted"/>
<dbReference type="EMBL" id="LR131286">
    <property type="protein sequence ID" value="VDS02727.1"/>
    <property type="molecule type" value="Genomic_DNA"/>
</dbReference>
<sequence>MGPDQAIPSQGTFRSFSVYEMPFDSYDRERKGLFTRKMYRTIAPWTTENPIFMHLTSTNPETVYRAIDQCAETGYEMIILSFGSGLNAEDISDANIAKYKAFVDYARNKGIEMGCYSLLASRWISDEVDVINPKTGKRGGMTFGSSPCLCSDWGYEYFHKIKTFFEKTGMRCFEHDGSYPGDFCASTVHPHHKGLKDSQWNQFHKVTELYHWMCENGIYLNVPDFYFLNGSTKVGIGYREANWSLPRDRQLIHTRQLNYDCTFERIPSSLWSFVPLVEYQGGGAAATLEPLSEHLYEYKTLMFQNYGAGVQACYRGPRLYDTPETKKAVVEIISWYKKYRNILNSDIIHLRKPDARDWDGIMHVAPAGKEKGLAMFYNPTDKEMTRDIQLPLYYTGLTKTACIREQEGTPATYTLNRDYTVNLTVKIPAKGYTWYVIE</sequence>
<accession>A0A447I648</accession>
<evidence type="ECO:0008006" key="2">
    <source>
        <dbReference type="Google" id="ProtNLM"/>
    </source>
</evidence>
<name>A0A447I648_9ZZZZ</name>
<protein>
    <recommendedName>
        <fullName evidence="2">Alpha-galactosidase</fullName>
    </recommendedName>
</protein>
<organism evidence="1">
    <name type="scientific">uncultured organism</name>
    <dbReference type="NCBI Taxonomy" id="155900"/>
    <lineage>
        <taxon>unclassified sequences</taxon>
        <taxon>environmental samples</taxon>
    </lineage>
</organism>